<accession>A0AAW2Z6U8</accession>
<comment type="caution">
    <text evidence="1">The sequence shown here is derived from an EMBL/GenBank/DDBJ whole genome shotgun (WGS) entry which is preliminary data.</text>
</comment>
<proteinExistence type="predicted"/>
<dbReference type="Proteomes" id="UP001431209">
    <property type="component" value="Unassembled WGS sequence"/>
</dbReference>
<name>A0AAW2Z6U8_9EUKA</name>
<evidence type="ECO:0000313" key="2">
    <source>
        <dbReference type="Proteomes" id="UP001431209"/>
    </source>
</evidence>
<sequence length="233" mass="27132">MDSHRREYEGVAYWVHVDNKLHKQDDMDVVNKSAIMVMDEQDITKKKSDYGTTLSSAYVELDQAKSIAKTSQHEQEAFSLTSSSTAYYQYIYHQYISKLNLFGYARINKANMEWYGATIYYPIQYTLQRGTIQLFKVRSLKTTSVAVCAYKKNKEQGDDYFDWKYLENDKDSYLDVFSNSDDKAENLEYHLNAKHLYEGEGVFKHGTHVVIMIQADDNNYTPLATYKLVNKST</sequence>
<protein>
    <submittedName>
        <fullName evidence="1">Uncharacterized protein</fullName>
    </submittedName>
</protein>
<reference evidence="1 2" key="1">
    <citation type="submission" date="2024-03" db="EMBL/GenBank/DDBJ databases">
        <title>The Acrasis kona genome and developmental transcriptomes reveal deep origins of eukaryotic multicellular pathways.</title>
        <authorList>
            <person name="Sheikh S."/>
            <person name="Fu C.-J."/>
            <person name="Brown M.W."/>
            <person name="Baldauf S.L."/>
        </authorList>
    </citation>
    <scope>NUCLEOTIDE SEQUENCE [LARGE SCALE GENOMIC DNA]</scope>
    <source>
        <strain evidence="1 2">ATCC MYA-3509</strain>
    </source>
</reference>
<keyword evidence="2" id="KW-1185">Reference proteome</keyword>
<dbReference type="AlphaFoldDB" id="A0AAW2Z6U8"/>
<evidence type="ECO:0000313" key="1">
    <source>
        <dbReference type="EMBL" id="KAL0484650.1"/>
    </source>
</evidence>
<organism evidence="1 2">
    <name type="scientific">Acrasis kona</name>
    <dbReference type="NCBI Taxonomy" id="1008807"/>
    <lineage>
        <taxon>Eukaryota</taxon>
        <taxon>Discoba</taxon>
        <taxon>Heterolobosea</taxon>
        <taxon>Tetramitia</taxon>
        <taxon>Eutetramitia</taxon>
        <taxon>Acrasidae</taxon>
        <taxon>Acrasis</taxon>
    </lineage>
</organism>
<dbReference type="EMBL" id="JAOPGA020001060">
    <property type="protein sequence ID" value="KAL0484650.1"/>
    <property type="molecule type" value="Genomic_DNA"/>
</dbReference>
<gene>
    <name evidence="1" type="ORF">AKO1_003478</name>
</gene>